<dbReference type="InterPro" id="IPR020846">
    <property type="entry name" value="MFS_dom"/>
</dbReference>
<dbReference type="PANTHER" id="PTHR43791:SF36">
    <property type="entry name" value="TRANSPORTER, PUTATIVE (AFU_ORTHOLOGUE AFUA_6G08340)-RELATED"/>
    <property type="match status" value="1"/>
</dbReference>
<evidence type="ECO:0000313" key="11">
    <source>
        <dbReference type="Proteomes" id="UP000036700"/>
    </source>
</evidence>
<feature type="transmembrane region" description="Helical" evidence="8">
    <location>
        <begin position="288"/>
        <end position="309"/>
    </location>
</feature>
<dbReference type="EMBL" id="CP011568">
    <property type="protein sequence ID" value="AKJ67186.1"/>
    <property type="molecule type" value="Genomic_DNA"/>
</dbReference>
<feature type="transmembrane region" description="Helical" evidence="8">
    <location>
        <begin position="412"/>
        <end position="433"/>
    </location>
</feature>
<dbReference type="STRING" id="445709.ABW99_02015"/>
<dbReference type="SUPFAM" id="SSF103473">
    <property type="entry name" value="MFS general substrate transporter"/>
    <property type="match status" value="1"/>
</dbReference>
<dbReference type="RefSeq" id="WP_047212723.1">
    <property type="nucleotide sequence ID" value="NZ_CP011568.3"/>
</dbReference>
<feature type="transmembrane region" description="Helical" evidence="8">
    <location>
        <begin position="255"/>
        <end position="276"/>
    </location>
</feature>
<evidence type="ECO:0000256" key="4">
    <source>
        <dbReference type="ARBA" id="ARBA00022989"/>
    </source>
</evidence>
<dbReference type="GO" id="GO:0005886">
    <property type="term" value="C:plasma membrane"/>
    <property type="evidence" value="ECO:0007669"/>
    <property type="project" value="TreeGrafter"/>
</dbReference>
<feature type="transmembrane region" description="Helical" evidence="8">
    <location>
        <begin position="321"/>
        <end position="340"/>
    </location>
</feature>
<keyword evidence="3 8" id="KW-0812">Transmembrane</keyword>
<protein>
    <recommendedName>
        <fullName evidence="7">Putative tartrate transporter</fullName>
    </recommendedName>
</protein>
<evidence type="ECO:0000259" key="9">
    <source>
        <dbReference type="PROSITE" id="PS50850"/>
    </source>
</evidence>
<evidence type="ECO:0000313" key="10">
    <source>
        <dbReference type="EMBL" id="AKJ67186.1"/>
    </source>
</evidence>
<feature type="transmembrane region" description="Helical" evidence="8">
    <location>
        <begin position="97"/>
        <end position="116"/>
    </location>
</feature>
<evidence type="ECO:0000256" key="1">
    <source>
        <dbReference type="ARBA" id="ARBA00004141"/>
    </source>
</evidence>
<dbReference type="PANTHER" id="PTHR43791">
    <property type="entry name" value="PERMEASE-RELATED"/>
    <property type="match status" value="1"/>
</dbReference>
<gene>
    <name evidence="10" type="ORF">ABW99_02015</name>
</gene>
<evidence type="ECO:0000256" key="8">
    <source>
        <dbReference type="SAM" id="Phobius"/>
    </source>
</evidence>
<feature type="transmembrane region" description="Helical" evidence="8">
    <location>
        <begin position="65"/>
        <end position="85"/>
    </location>
</feature>
<dbReference type="CDD" id="cd17319">
    <property type="entry name" value="MFS_ExuT_GudP_like"/>
    <property type="match status" value="1"/>
</dbReference>
<dbReference type="Proteomes" id="UP000036700">
    <property type="component" value="Chromosome"/>
</dbReference>
<dbReference type="FunFam" id="1.20.1250.20:FF:000126">
    <property type="entry name" value="MFS transporter permease"/>
    <property type="match status" value="1"/>
</dbReference>
<feature type="domain" description="Major facilitator superfamily (MFS) profile" evidence="9">
    <location>
        <begin position="31"/>
        <end position="436"/>
    </location>
</feature>
<dbReference type="FunFam" id="1.20.1250.20:FF:000018">
    <property type="entry name" value="MFS transporter permease"/>
    <property type="match status" value="1"/>
</dbReference>
<dbReference type="AlphaFoldDB" id="A0A0G3ER52"/>
<proteinExistence type="predicted"/>
<reference evidence="11" key="1">
    <citation type="submission" date="2015-06" db="EMBL/GenBank/DDBJ databases">
        <authorList>
            <person name="Lim Y.L."/>
            <person name="Ee R."/>
            <person name="Yong D."/>
            <person name="How K.Y."/>
            <person name="Yin W.F."/>
            <person name="Chan K.G."/>
        </authorList>
    </citation>
    <scope>NUCLEOTIDE SEQUENCE [LARGE SCALE GENOMIC DNA]</scope>
    <source>
        <strain evidence="11">DSM 25325</strain>
    </source>
</reference>
<sequence>MESVTSQPNTATSGTPSAFEVATYRKVGWRLIPLLLICYVVSYLDRVNVGFAKLQMVSDLKFSETVYGLGAGIFFFGYFLFEVPSNIILHKVGARVWIARIMITWGIVSGATMFVSTPETFYVMRFLLGLAEAGFFPGIILYLTYWYPSARRGRMTAWFMTAVALSGFVGGPLSGWILKDVSGLYGLAGWQWLFLLEALPSLVIGVVVFFYLDDRIQSAKWLTDEEKALLVRNIDTDAVGKHDLPLSRVFGNGRLWVMSLIYFSFVIGLYGVSFWLPTIIKSTGVKDPLTIGLLTAIPFGFAVIAMLVIGWRSDLKRERRWHVAIPALISAAGLFLSTVWSHNTQLAMIALTFATMGIMAVLPLFWSLPTAILGGAAAAAGIAMINSLGNLAGFFGPYLVGFLKDATHSTNSGIYVLAAFMVLGALLVLSMPARLVDK</sequence>
<dbReference type="Gene3D" id="1.20.1250.20">
    <property type="entry name" value="MFS general substrate transporter like domains"/>
    <property type="match status" value="2"/>
</dbReference>
<feature type="transmembrane region" description="Helical" evidence="8">
    <location>
        <begin position="122"/>
        <end position="145"/>
    </location>
</feature>
<keyword evidence="5 8" id="KW-0472">Membrane</keyword>
<comment type="function">
    <text evidence="6">Component of the tartrate utilization system and may allow entry of tartrate and tartrate dehydrogenase.</text>
</comment>
<dbReference type="Pfam" id="PF07690">
    <property type="entry name" value="MFS_1"/>
    <property type="match status" value="1"/>
</dbReference>
<keyword evidence="11" id="KW-1185">Reference proteome</keyword>
<organism evidence="10 11">
    <name type="scientific">Pandoraea thiooxydans</name>
    <dbReference type="NCBI Taxonomy" id="445709"/>
    <lineage>
        <taxon>Bacteria</taxon>
        <taxon>Pseudomonadati</taxon>
        <taxon>Pseudomonadota</taxon>
        <taxon>Betaproteobacteria</taxon>
        <taxon>Burkholderiales</taxon>
        <taxon>Burkholderiaceae</taxon>
        <taxon>Pandoraea</taxon>
    </lineage>
</organism>
<accession>A0A0G3ER52</accession>
<evidence type="ECO:0000256" key="3">
    <source>
        <dbReference type="ARBA" id="ARBA00022692"/>
    </source>
</evidence>
<dbReference type="InterPro" id="IPR011701">
    <property type="entry name" value="MFS"/>
</dbReference>
<feature type="transmembrane region" description="Helical" evidence="8">
    <location>
        <begin position="27"/>
        <end position="45"/>
    </location>
</feature>
<dbReference type="GO" id="GO:0022857">
    <property type="term" value="F:transmembrane transporter activity"/>
    <property type="evidence" value="ECO:0007669"/>
    <property type="project" value="InterPro"/>
</dbReference>
<dbReference type="KEGG" id="ptx:ABW99_02015"/>
<name>A0A0G3ER52_9BURK</name>
<feature type="transmembrane region" description="Helical" evidence="8">
    <location>
        <begin position="157"/>
        <end position="178"/>
    </location>
</feature>
<keyword evidence="2" id="KW-0813">Transport</keyword>
<keyword evidence="4 8" id="KW-1133">Transmembrane helix</keyword>
<dbReference type="PROSITE" id="PS50850">
    <property type="entry name" value="MFS"/>
    <property type="match status" value="1"/>
</dbReference>
<evidence type="ECO:0000256" key="2">
    <source>
        <dbReference type="ARBA" id="ARBA00022448"/>
    </source>
</evidence>
<feature type="transmembrane region" description="Helical" evidence="8">
    <location>
        <begin position="190"/>
        <end position="212"/>
    </location>
</feature>
<feature type="transmembrane region" description="Helical" evidence="8">
    <location>
        <begin position="378"/>
        <end position="400"/>
    </location>
</feature>
<feature type="transmembrane region" description="Helical" evidence="8">
    <location>
        <begin position="346"/>
        <end position="366"/>
    </location>
</feature>
<evidence type="ECO:0000256" key="7">
    <source>
        <dbReference type="ARBA" id="ARBA00074139"/>
    </source>
</evidence>
<evidence type="ECO:0000256" key="5">
    <source>
        <dbReference type="ARBA" id="ARBA00023136"/>
    </source>
</evidence>
<comment type="subcellular location">
    <subcellularLocation>
        <location evidence="1">Membrane</location>
        <topology evidence="1">Multi-pass membrane protein</topology>
    </subcellularLocation>
</comment>
<dbReference type="OrthoDB" id="5441967at2"/>
<evidence type="ECO:0000256" key="6">
    <source>
        <dbReference type="ARBA" id="ARBA00058119"/>
    </source>
</evidence>
<dbReference type="PATRIC" id="fig|445709.3.peg.440"/>
<dbReference type="InterPro" id="IPR036259">
    <property type="entry name" value="MFS_trans_sf"/>
</dbReference>